<dbReference type="VEuPathDB" id="FungiDB:BON22_3797"/>
<reference evidence="5" key="3">
    <citation type="submission" date="2017-01" db="EMBL/GenBank/DDBJ databases">
        <authorList>
            <person name="Mah S.A."/>
            <person name="Swanson W.J."/>
            <person name="Moy G.W."/>
            <person name="Vacquier V.D."/>
        </authorList>
    </citation>
    <scope>NUCLEOTIDE SEQUENCE [LARGE SCALE GENOMIC DNA]</scope>
    <source>
        <strain evidence="5">65</strain>
    </source>
</reference>
<comment type="similarity">
    <text evidence="1 3">Belongs to the casein kinase 2 subunit beta family.</text>
</comment>
<dbReference type="PRINTS" id="PR00472">
    <property type="entry name" value="CASNKINASEII"/>
</dbReference>
<dbReference type="OMA" id="DADFGRC"/>
<keyword evidence="6" id="KW-1185">Reference proteome</keyword>
<evidence type="ECO:0000313" key="5">
    <source>
        <dbReference type="EMBL" id="ONH66351.1"/>
    </source>
</evidence>
<accession>A0A061AVQ0</accession>
<dbReference type="FunFam" id="2.20.25.20:FF:000002">
    <property type="entry name" value="Casein kinase II subunit beta"/>
    <property type="match status" value="1"/>
</dbReference>
<dbReference type="InterPro" id="IPR000704">
    <property type="entry name" value="Casein_kinase_II_reg-sub"/>
</dbReference>
<dbReference type="SMART" id="SM01085">
    <property type="entry name" value="CK_II_beta"/>
    <property type="match status" value="1"/>
</dbReference>
<dbReference type="Pfam" id="PF01214">
    <property type="entry name" value="CK_II_beta"/>
    <property type="match status" value="1"/>
</dbReference>
<dbReference type="GO" id="GO:0006359">
    <property type="term" value="P:regulation of transcription by RNA polymerase III"/>
    <property type="evidence" value="ECO:0007669"/>
    <property type="project" value="TreeGrafter"/>
</dbReference>
<dbReference type="SUPFAM" id="SSF57798">
    <property type="entry name" value="Casein kinase II beta subunit"/>
    <property type="match status" value="1"/>
</dbReference>
<dbReference type="STRING" id="36022.A0A061AVQ0"/>
<evidence type="ECO:0000256" key="3">
    <source>
        <dbReference type="RuleBase" id="RU361268"/>
    </source>
</evidence>
<reference evidence="6" key="2">
    <citation type="journal article" date="2017" name="Genome Announc.">
        <title>Genome sequences of Cyberlindnera fabianii 65, Pichia kudriavzevii 129, and Saccharomyces cerevisiae 131 isolated from fermented masau fruits in Zimbabwe.</title>
        <authorList>
            <person name="van Rijswijck I.M.H."/>
            <person name="Derks M.F.L."/>
            <person name="Abee T."/>
            <person name="de Ridder D."/>
            <person name="Smid E.J."/>
        </authorList>
    </citation>
    <scope>NUCLEOTIDE SEQUENCE [LARGE SCALE GENOMIC DNA]</scope>
    <source>
        <strain evidence="6">65</strain>
    </source>
</reference>
<dbReference type="GO" id="GO:0034456">
    <property type="term" value="C:UTP-C complex"/>
    <property type="evidence" value="ECO:0007669"/>
    <property type="project" value="TreeGrafter"/>
</dbReference>
<evidence type="ECO:0000256" key="1">
    <source>
        <dbReference type="ARBA" id="ARBA00006941"/>
    </source>
</evidence>
<reference evidence="4" key="1">
    <citation type="journal article" date="2014" name="Genome Announc.">
        <title>Genome sequence of the yeast Cyberlindnera fabianii (Hansenula fabianii).</title>
        <authorList>
            <person name="Freel K.C."/>
            <person name="Sarilar V."/>
            <person name="Neuveglise C."/>
            <person name="Devillers H."/>
            <person name="Friedrich A."/>
            <person name="Schacherer J."/>
        </authorList>
    </citation>
    <scope>NUCLEOTIDE SEQUENCE</scope>
    <source>
        <strain evidence="4">YJS4271</strain>
    </source>
</reference>
<dbReference type="InterPro" id="IPR016149">
    <property type="entry name" value="Casein_kin_II_reg-sub_N"/>
</dbReference>
<dbReference type="Proteomes" id="UP000189513">
    <property type="component" value="Unassembled WGS sequence"/>
</dbReference>
<dbReference type="Gene3D" id="1.10.1820.10">
    <property type="entry name" value="protein kinase ck2 holoenzyme, chain C, domain 1"/>
    <property type="match status" value="1"/>
</dbReference>
<dbReference type="EMBL" id="LK052892">
    <property type="protein sequence ID" value="CDR41644.1"/>
    <property type="molecule type" value="Genomic_DNA"/>
</dbReference>
<dbReference type="OrthoDB" id="3971593at2759"/>
<proteinExistence type="inferred from homology"/>
<dbReference type="GO" id="GO:0019887">
    <property type="term" value="F:protein kinase regulator activity"/>
    <property type="evidence" value="ECO:0007669"/>
    <property type="project" value="InterPro"/>
</dbReference>
<dbReference type="InterPro" id="IPR035991">
    <property type="entry name" value="Casein_kinase_II_beta-like"/>
</dbReference>
<dbReference type="AlphaFoldDB" id="A0A061AVQ0"/>
<dbReference type="PANTHER" id="PTHR11740:SF39">
    <property type="entry name" value="CASEIN KINASE II SUBUNIT BETA"/>
    <property type="match status" value="1"/>
</dbReference>
<name>A0A061AVQ0_CYBFA</name>
<dbReference type="EMBL" id="MPUK01000007">
    <property type="protein sequence ID" value="ONH66351.1"/>
    <property type="molecule type" value="Genomic_DNA"/>
</dbReference>
<evidence type="ECO:0000313" key="4">
    <source>
        <dbReference type="EMBL" id="CDR41644.1"/>
    </source>
</evidence>
<evidence type="ECO:0000313" key="6">
    <source>
        <dbReference type="Proteomes" id="UP000189513"/>
    </source>
</evidence>
<gene>
    <name evidence="5" type="ORF">BON22_3797</name>
    <name evidence="4" type="ORF">CYFA0S_07e04544g</name>
</gene>
<dbReference type="FunFam" id="1.10.1820.10:FF:000005">
    <property type="entry name" value="Casein kinase II subunit beta"/>
    <property type="match status" value="1"/>
</dbReference>
<keyword evidence="5" id="KW-0418">Kinase</keyword>
<sequence length="253" mass="29447">MTGRQEEEVYTSDSGSQFTEYWVDWFLGTKGNEYFCDIDEEYITDKFNLTGLYSEVDGVHLAIDLITDELKVDELTEEQTEQLESNARLLYGLIHARYIITTRGLQKMMDKYKKADFGYCSRVYCQLQHLLPVGLSDHMGVASVKLYCPKCEDLYNPKSSRHSLIDGAFFGTTFPGMFLQAYPQLVPAHPTDRYVPKVFGFHLHEYAKLARWQELQRLKLEKRLIDNGMKTLNTPNGYIYQEEESKRPQTEKE</sequence>
<keyword evidence="5" id="KW-0808">Transferase</keyword>
<dbReference type="GO" id="GO:0005956">
    <property type="term" value="C:protein kinase CK2 complex"/>
    <property type="evidence" value="ECO:0007669"/>
    <property type="project" value="UniProtKB-UniRule"/>
</dbReference>
<organism evidence="4">
    <name type="scientific">Cyberlindnera fabianii</name>
    <name type="common">Yeast</name>
    <name type="synonym">Hansenula fabianii</name>
    <dbReference type="NCBI Taxonomy" id="36022"/>
    <lineage>
        <taxon>Eukaryota</taxon>
        <taxon>Fungi</taxon>
        <taxon>Dikarya</taxon>
        <taxon>Ascomycota</taxon>
        <taxon>Saccharomycotina</taxon>
        <taxon>Saccharomycetes</taxon>
        <taxon>Phaffomycetales</taxon>
        <taxon>Phaffomycetaceae</taxon>
        <taxon>Cyberlindnera</taxon>
    </lineage>
</organism>
<protein>
    <recommendedName>
        <fullName evidence="3">Casein kinase II subunit beta</fullName>
        <shortName evidence="3">CK II beta</shortName>
    </recommendedName>
</protein>
<dbReference type="Gene3D" id="2.20.25.20">
    <property type="match status" value="1"/>
</dbReference>
<evidence type="ECO:0000256" key="2">
    <source>
        <dbReference type="ARBA" id="ARBA00045899"/>
    </source>
</evidence>
<dbReference type="PANTHER" id="PTHR11740">
    <property type="entry name" value="CASEIN KINASE II SUBUNIT BETA"/>
    <property type="match status" value="1"/>
</dbReference>
<comment type="function">
    <text evidence="2 3">Regulatory subunit of casein kinase II/CK2. As part of the kinase complex regulates the basal catalytic activity of the alpha subunit a constitutively active serine/threonine-protein kinase that phosphorylates a large number of substrates containing acidic residues C-terminal to the phosphorylated serine or threonine.</text>
</comment>
<dbReference type="GO" id="GO:0016301">
    <property type="term" value="F:kinase activity"/>
    <property type="evidence" value="ECO:0007669"/>
    <property type="project" value="UniProtKB-KW"/>
</dbReference>
<dbReference type="GO" id="GO:0005737">
    <property type="term" value="C:cytoplasm"/>
    <property type="evidence" value="ECO:0007669"/>
    <property type="project" value="TreeGrafter"/>
</dbReference>
<comment type="subunit">
    <text evidence="3">Tetramer of two alpha and two beta subunits.</text>
</comment>